<evidence type="ECO:0000313" key="9">
    <source>
        <dbReference type="EMBL" id="HIH16503.1"/>
    </source>
</evidence>
<dbReference type="SFLD" id="SFLDS00029">
    <property type="entry name" value="Radical_SAM"/>
    <property type="match status" value="1"/>
</dbReference>
<protein>
    <submittedName>
        <fullName evidence="9">Radical SAM protein</fullName>
    </submittedName>
</protein>
<proteinExistence type="predicted"/>
<dbReference type="AlphaFoldDB" id="A0A7J4JFF9"/>
<dbReference type="InterPro" id="IPR050377">
    <property type="entry name" value="Radical_SAM_PqqE_MftC-like"/>
</dbReference>
<comment type="caution">
    <text evidence="9">The sequence shown here is derived from an EMBL/GenBank/DDBJ whole genome shotgun (WGS) entry which is preliminary data.</text>
</comment>
<dbReference type="InterPro" id="IPR007197">
    <property type="entry name" value="rSAM"/>
</dbReference>
<evidence type="ECO:0000313" key="10">
    <source>
        <dbReference type="Proteomes" id="UP000564964"/>
    </source>
</evidence>
<evidence type="ECO:0000259" key="7">
    <source>
        <dbReference type="Pfam" id="PF04055"/>
    </source>
</evidence>
<keyword evidence="4" id="KW-0479">Metal-binding</keyword>
<dbReference type="GO" id="GO:0051536">
    <property type="term" value="F:iron-sulfur cluster binding"/>
    <property type="evidence" value="ECO:0007669"/>
    <property type="project" value="UniProtKB-KW"/>
</dbReference>
<evidence type="ECO:0000256" key="4">
    <source>
        <dbReference type="ARBA" id="ARBA00022723"/>
    </source>
</evidence>
<evidence type="ECO:0000256" key="6">
    <source>
        <dbReference type="ARBA" id="ARBA00023014"/>
    </source>
</evidence>
<dbReference type="Gene3D" id="3.20.20.70">
    <property type="entry name" value="Aldolase class I"/>
    <property type="match status" value="1"/>
</dbReference>
<dbReference type="SFLD" id="SFLDG01387">
    <property type="entry name" value="BtrN-like_SPASM_domain_contain"/>
    <property type="match status" value="1"/>
</dbReference>
<dbReference type="PANTHER" id="PTHR11228:SF7">
    <property type="entry name" value="PQQA PEPTIDE CYCLASE"/>
    <property type="match status" value="1"/>
</dbReference>
<dbReference type="InterPro" id="IPR034391">
    <property type="entry name" value="AdoMet-like_SPASM_containing"/>
</dbReference>
<dbReference type="Pfam" id="PF04055">
    <property type="entry name" value="Radical_SAM"/>
    <property type="match status" value="1"/>
</dbReference>
<dbReference type="Proteomes" id="UP000564964">
    <property type="component" value="Unassembled WGS sequence"/>
</dbReference>
<comment type="cofactor">
    <cofactor evidence="1">
        <name>[4Fe-4S] cluster</name>
        <dbReference type="ChEBI" id="CHEBI:49883"/>
    </cofactor>
</comment>
<evidence type="ECO:0000256" key="5">
    <source>
        <dbReference type="ARBA" id="ARBA00023004"/>
    </source>
</evidence>
<dbReference type="SUPFAM" id="SSF102114">
    <property type="entry name" value="Radical SAM enzymes"/>
    <property type="match status" value="1"/>
</dbReference>
<dbReference type="SFLD" id="SFLDG01067">
    <property type="entry name" value="SPASM/twitch_domain_containing"/>
    <property type="match status" value="1"/>
</dbReference>
<keyword evidence="6" id="KW-0411">Iron-sulfur</keyword>
<dbReference type="GO" id="GO:0003824">
    <property type="term" value="F:catalytic activity"/>
    <property type="evidence" value="ECO:0007669"/>
    <property type="project" value="InterPro"/>
</dbReference>
<dbReference type="Pfam" id="PF13186">
    <property type="entry name" value="SPASM"/>
    <property type="match status" value="1"/>
</dbReference>
<evidence type="ECO:0000256" key="1">
    <source>
        <dbReference type="ARBA" id="ARBA00001966"/>
    </source>
</evidence>
<feature type="domain" description="Radical SAM core" evidence="7">
    <location>
        <begin position="18"/>
        <end position="148"/>
    </location>
</feature>
<dbReference type="CDD" id="cd01335">
    <property type="entry name" value="Radical_SAM"/>
    <property type="match status" value="1"/>
</dbReference>
<dbReference type="InterPro" id="IPR023885">
    <property type="entry name" value="4Fe4S-binding_SPASM_dom"/>
</dbReference>
<dbReference type="PANTHER" id="PTHR11228">
    <property type="entry name" value="RADICAL SAM DOMAIN PROTEIN"/>
    <property type="match status" value="1"/>
</dbReference>
<dbReference type="GO" id="GO:0046872">
    <property type="term" value="F:metal ion binding"/>
    <property type="evidence" value="ECO:0007669"/>
    <property type="project" value="UniProtKB-KW"/>
</dbReference>
<sequence length="299" mass="33642">MYPARPVLKPNLVQVEGIDFCNAKCGMCPVPVLKRAKALMKMDLFRKIIQDCVEVKPLQVMPFLNGEPFLDPLIFERIACINELLPNTLVKLISNAELLDERKLDKLLALKVGMVSFSVNAYSAKAHREVMGLDHGKVMANIDRFIEKSQGRIPYKVTFVSQKENLFEEQAFKDYWHQRGVRATALRLQDFGGHVDLGKKDSLQGRIRRLFSALQGQSNTHACGKLFNHLTVMADGRVNLCCFDAEGQVIVGDLNEQSVMEVWNGEKLDGIRRMHLAGKRPELPLCGTCTAMYRAEPPG</sequence>
<evidence type="ECO:0000256" key="3">
    <source>
        <dbReference type="ARBA" id="ARBA00022691"/>
    </source>
</evidence>
<dbReference type="InterPro" id="IPR058240">
    <property type="entry name" value="rSAM_sf"/>
</dbReference>
<name>A0A7J4JFF9_9ARCH</name>
<evidence type="ECO:0000259" key="8">
    <source>
        <dbReference type="Pfam" id="PF13186"/>
    </source>
</evidence>
<feature type="domain" description="4Fe4S-binding SPASM" evidence="8">
    <location>
        <begin position="223"/>
        <end position="290"/>
    </location>
</feature>
<dbReference type="EMBL" id="DUGH01000095">
    <property type="protein sequence ID" value="HIH16503.1"/>
    <property type="molecule type" value="Genomic_DNA"/>
</dbReference>
<organism evidence="9 10">
    <name type="scientific">Candidatus Iainarchaeum sp</name>
    <dbReference type="NCBI Taxonomy" id="3101447"/>
    <lineage>
        <taxon>Archaea</taxon>
        <taxon>Candidatus Iainarchaeota</taxon>
        <taxon>Candidatus Iainarchaeia</taxon>
        <taxon>Candidatus Iainarchaeales</taxon>
        <taxon>Candidatus Iainarchaeaceae</taxon>
        <taxon>Candidatus Iainarchaeum</taxon>
    </lineage>
</organism>
<evidence type="ECO:0000256" key="2">
    <source>
        <dbReference type="ARBA" id="ARBA00022485"/>
    </source>
</evidence>
<keyword evidence="2" id="KW-0004">4Fe-4S</keyword>
<reference evidence="10" key="1">
    <citation type="journal article" date="2020" name="bioRxiv">
        <title>A rank-normalized archaeal taxonomy based on genome phylogeny resolves widespread incomplete and uneven classifications.</title>
        <authorList>
            <person name="Rinke C."/>
            <person name="Chuvochina M."/>
            <person name="Mussig A.J."/>
            <person name="Chaumeil P.-A."/>
            <person name="Waite D.W."/>
            <person name="Whitman W.B."/>
            <person name="Parks D.H."/>
            <person name="Hugenholtz P."/>
        </authorList>
    </citation>
    <scope>NUCLEOTIDE SEQUENCE [LARGE SCALE GENOMIC DNA]</scope>
</reference>
<keyword evidence="3" id="KW-0949">S-adenosyl-L-methionine</keyword>
<dbReference type="InterPro" id="IPR013785">
    <property type="entry name" value="Aldolase_TIM"/>
</dbReference>
<accession>A0A7J4JFF9</accession>
<keyword evidence="5" id="KW-0408">Iron</keyword>
<gene>
    <name evidence="9" type="ORF">HA252_03815</name>
</gene>